<feature type="region of interest" description="Disordered" evidence="2">
    <location>
        <begin position="207"/>
        <end position="245"/>
    </location>
</feature>
<feature type="compositionally biased region" description="Acidic residues" evidence="2">
    <location>
        <begin position="215"/>
        <end position="224"/>
    </location>
</feature>
<protein>
    <submittedName>
        <fullName evidence="3">Uncharacterized protein</fullName>
    </submittedName>
</protein>
<dbReference type="Proteomes" id="UP000570595">
    <property type="component" value="Unassembled WGS sequence"/>
</dbReference>
<feature type="region of interest" description="Disordered" evidence="2">
    <location>
        <begin position="96"/>
        <end position="128"/>
    </location>
</feature>
<evidence type="ECO:0000256" key="1">
    <source>
        <dbReference type="SAM" id="Coils"/>
    </source>
</evidence>
<dbReference type="EMBL" id="JABAHT010000792">
    <property type="protein sequence ID" value="KAF4651846.1"/>
    <property type="molecule type" value="Genomic_DNA"/>
</dbReference>
<dbReference type="OrthoDB" id="551302at2759"/>
<sequence length="245" mass="26825">MKSSLPKGGEGEPDDDADDDHHADGERRRIRFNNNVGAAGAADEGHNAVPSVVPTSQQPTRPALVAVPDHIRNAGKRIRFDEAVIAEHDLERGTRMTIDEPDTPFVRTPLSSGESSEDSSSTHGGRGAHIRMGEVSSEARLQNLANGNHVADEDEGDADGGAASLRIDFSTATADEAEELEKARKAREFHEKRRRHYNEMQMVRALREQGRLEASEEEEDDQTEPSDGAARDQTMENCRHLGNPC</sequence>
<feature type="compositionally biased region" description="Low complexity" evidence="2">
    <location>
        <begin position="111"/>
        <end position="121"/>
    </location>
</feature>
<feature type="compositionally biased region" description="Basic and acidic residues" evidence="2">
    <location>
        <begin position="229"/>
        <end position="239"/>
    </location>
</feature>
<feature type="coiled-coil region" evidence="1">
    <location>
        <begin position="173"/>
        <end position="200"/>
    </location>
</feature>
<dbReference type="PANTHER" id="PTHR12398">
    <property type="entry name" value="PROTEIN PHOSPHATASE INHIBITOR"/>
    <property type="match status" value="1"/>
</dbReference>
<evidence type="ECO:0000256" key="2">
    <source>
        <dbReference type="SAM" id="MobiDB-lite"/>
    </source>
</evidence>
<dbReference type="GO" id="GO:0009966">
    <property type="term" value="P:regulation of signal transduction"/>
    <property type="evidence" value="ECO:0007669"/>
    <property type="project" value="InterPro"/>
</dbReference>
<feature type="region of interest" description="Disordered" evidence="2">
    <location>
        <begin position="1"/>
        <end position="67"/>
    </location>
</feature>
<name>A0A7J6KZI7_PEROL</name>
<dbReference type="GO" id="GO:0004864">
    <property type="term" value="F:protein phosphatase inhibitor activity"/>
    <property type="evidence" value="ECO:0007669"/>
    <property type="project" value="InterPro"/>
</dbReference>
<dbReference type="PANTHER" id="PTHR12398:SF20">
    <property type="entry name" value="PROTEIN PHOSPHATASE 1 REGULATORY INHIBITOR SUBUNIT 2"/>
    <property type="match status" value="1"/>
</dbReference>
<reference evidence="3 4" key="1">
    <citation type="submission" date="2020-04" db="EMBL/GenBank/DDBJ databases">
        <title>Perkinsus olseni comparative genomics.</title>
        <authorList>
            <person name="Bogema D.R."/>
        </authorList>
    </citation>
    <scope>NUCLEOTIDE SEQUENCE [LARGE SCALE GENOMIC DNA]</scope>
    <source>
        <strain evidence="3">ATCC PRA-179</strain>
    </source>
</reference>
<organism evidence="3 4">
    <name type="scientific">Perkinsus olseni</name>
    <name type="common">Perkinsus atlanticus</name>
    <dbReference type="NCBI Taxonomy" id="32597"/>
    <lineage>
        <taxon>Eukaryota</taxon>
        <taxon>Sar</taxon>
        <taxon>Alveolata</taxon>
        <taxon>Perkinsozoa</taxon>
        <taxon>Perkinsea</taxon>
        <taxon>Perkinsida</taxon>
        <taxon>Perkinsidae</taxon>
        <taxon>Perkinsus</taxon>
    </lineage>
</organism>
<gene>
    <name evidence="3" type="ORF">FOZ61_010116</name>
</gene>
<evidence type="ECO:0000313" key="4">
    <source>
        <dbReference type="Proteomes" id="UP000570595"/>
    </source>
</evidence>
<feature type="region of interest" description="Disordered" evidence="2">
    <location>
        <begin position="147"/>
        <end position="170"/>
    </location>
</feature>
<dbReference type="InterPro" id="IPR007062">
    <property type="entry name" value="PPI-2"/>
</dbReference>
<keyword evidence="1" id="KW-0175">Coiled coil</keyword>
<dbReference type="AlphaFoldDB" id="A0A7J6KZI7"/>
<dbReference type="Pfam" id="PF04979">
    <property type="entry name" value="IPP-2"/>
    <property type="match status" value="1"/>
</dbReference>
<comment type="caution">
    <text evidence="3">The sequence shown here is derived from an EMBL/GenBank/DDBJ whole genome shotgun (WGS) entry which is preliminary data.</text>
</comment>
<accession>A0A7J6KZI7</accession>
<proteinExistence type="predicted"/>
<evidence type="ECO:0000313" key="3">
    <source>
        <dbReference type="EMBL" id="KAF4651846.1"/>
    </source>
</evidence>